<feature type="compositionally biased region" description="Basic and acidic residues" evidence="2">
    <location>
        <begin position="293"/>
        <end position="308"/>
    </location>
</feature>
<feature type="compositionally biased region" description="Polar residues" evidence="2">
    <location>
        <begin position="8"/>
        <end position="23"/>
    </location>
</feature>
<feature type="compositionally biased region" description="Low complexity" evidence="2">
    <location>
        <begin position="43"/>
        <end position="59"/>
    </location>
</feature>
<evidence type="ECO:0000259" key="3">
    <source>
        <dbReference type="Pfam" id="PF04195"/>
    </source>
</evidence>
<dbReference type="EMBL" id="OOIL02006581">
    <property type="protein sequence ID" value="VFQ98351.1"/>
    <property type="molecule type" value="Genomic_DNA"/>
</dbReference>
<evidence type="ECO:0000313" key="5">
    <source>
        <dbReference type="Proteomes" id="UP000595140"/>
    </source>
</evidence>
<feature type="coiled-coil region" evidence="1">
    <location>
        <begin position="387"/>
        <end position="467"/>
    </location>
</feature>
<reference evidence="4 5" key="1">
    <citation type="submission" date="2018-04" db="EMBL/GenBank/DDBJ databases">
        <authorList>
            <person name="Vogel A."/>
        </authorList>
    </citation>
    <scope>NUCLEOTIDE SEQUENCE [LARGE SCALE GENOMIC DNA]</scope>
</reference>
<dbReference type="InterPro" id="IPR007321">
    <property type="entry name" value="Transposase_28"/>
</dbReference>
<evidence type="ECO:0000313" key="4">
    <source>
        <dbReference type="EMBL" id="VFQ98351.1"/>
    </source>
</evidence>
<gene>
    <name evidence="4" type="ORF">CCAM_LOCUS40127</name>
</gene>
<keyword evidence="5" id="KW-1185">Reference proteome</keyword>
<feature type="region of interest" description="Disordered" evidence="2">
    <location>
        <begin position="1"/>
        <end position="59"/>
    </location>
</feature>
<dbReference type="Proteomes" id="UP000595140">
    <property type="component" value="Unassembled WGS sequence"/>
</dbReference>
<protein>
    <recommendedName>
        <fullName evidence="3">Transposase (putative) gypsy type domain-containing protein</fullName>
    </recommendedName>
</protein>
<dbReference type="AlphaFoldDB" id="A0A484NAC3"/>
<evidence type="ECO:0000256" key="2">
    <source>
        <dbReference type="SAM" id="MobiDB-lite"/>
    </source>
</evidence>
<name>A0A484NAC3_9ASTE</name>
<keyword evidence="1" id="KW-0175">Coiled coil</keyword>
<feature type="region of interest" description="Disordered" evidence="2">
    <location>
        <begin position="265"/>
        <end position="339"/>
    </location>
</feature>
<sequence>MSDHEDSQNPSVHSYGSGNRSQTSSSSSSSSSERPAASPQKQPVDAPTSAPSSSAAQVVSVAQPGDEGFIQLDDRLLQEQPSYMQKVQVHELRNLMPDGYQLTYRASWKNIISLHTGTSIGIHYHSIKDLGEFSIHPFKVLFLETYGTMPGQMPPNGHHMLNCFINVCRFLRIPLSLRLFDHMFDVRPGSKETLGFVRMKRQVKPAETDDLVAWEATLRAGDASTRGLYNVGKWSVYPGRETDPEPEIVLAEAIPNAIPIRRVRGSKAPVTSAADPSRSGKKEKEAGLGGQPNEERHGEEEAAKESLQQKRRRAEVVNQPAQHAAQSSDAGKGQSQPRSLALMSRSDEELFQAFRADLNEVGRIGHEWFTRLVKSRDEEKARMEAMMVECRKEAKAAFEKAAKAEEKLLEHCAVYCQLYAKHDGLLKAAKEADEQAQEKIQQLEAENARSAEEIARLGDEREKERAERASLAAAWAIQEPEEFASRDIADRDAAIRLVQGLYKHEPSAKVVDEIATFGFESGQYDERRALYGILEQRIEGFKPKALSLPELHDEAPVPPFSGI</sequence>
<organism evidence="4 5">
    <name type="scientific">Cuscuta campestris</name>
    <dbReference type="NCBI Taxonomy" id="132261"/>
    <lineage>
        <taxon>Eukaryota</taxon>
        <taxon>Viridiplantae</taxon>
        <taxon>Streptophyta</taxon>
        <taxon>Embryophyta</taxon>
        <taxon>Tracheophyta</taxon>
        <taxon>Spermatophyta</taxon>
        <taxon>Magnoliopsida</taxon>
        <taxon>eudicotyledons</taxon>
        <taxon>Gunneridae</taxon>
        <taxon>Pentapetalae</taxon>
        <taxon>asterids</taxon>
        <taxon>lamiids</taxon>
        <taxon>Solanales</taxon>
        <taxon>Convolvulaceae</taxon>
        <taxon>Cuscuteae</taxon>
        <taxon>Cuscuta</taxon>
        <taxon>Cuscuta subgen. Grammica</taxon>
        <taxon>Cuscuta sect. Cleistogrammica</taxon>
    </lineage>
</organism>
<dbReference type="Pfam" id="PF04195">
    <property type="entry name" value="Transposase_28"/>
    <property type="match status" value="1"/>
</dbReference>
<accession>A0A484NAC3</accession>
<evidence type="ECO:0000256" key="1">
    <source>
        <dbReference type="SAM" id="Coils"/>
    </source>
</evidence>
<feature type="compositionally biased region" description="Polar residues" evidence="2">
    <location>
        <begin position="319"/>
        <end position="338"/>
    </location>
</feature>
<feature type="domain" description="Transposase (putative) gypsy type" evidence="3">
    <location>
        <begin position="135"/>
        <end position="188"/>
    </location>
</feature>
<proteinExistence type="predicted"/>